<name>A0A1M5Y594_9BACT</name>
<feature type="domain" description="Gcp-like" evidence="1">
    <location>
        <begin position="45"/>
        <end position="149"/>
    </location>
</feature>
<dbReference type="SUPFAM" id="SSF53067">
    <property type="entry name" value="Actin-like ATPase domain"/>
    <property type="match status" value="2"/>
</dbReference>
<keyword evidence="3" id="KW-1185">Reference proteome</keyword>
<dbReference type="CDD" id="cd24032">
    <property type="entry name" value="ASKHA_NBD_TsaB"/>
    <property type="match status" value="1"/>
</dbReference>
<dbReference type="GO" id="GO:0005829">
    <property type="term" value="C:cytosol"/>
    <property type="evidence" value="ECO:0007669"/>
    <property type="project" value="TreeGrafter"/>
</dbReference>
<evidence type="ECO:0000259" key="1">
    <source>
        <dbReference type="Pfam" id="PF00814"/>
    </source>
</evidence>
<gene>
    <name evidence="2" type="ORF">SAMN02745124_03649</name>
</gene>
<dbReference type="PANTHER" id="PTHR11735:SF11">
    <property type="entry name" value="TRNA THREONYLCARBAMOYLADENOSINE BIOSYNTHESIS PROTEIN TSAB"/>
    <property type="match status" value="1"/>
</dbReference>
<dbReference type="PANTHER" id="PTHR11735">
    <property type="entry name" value="TRNA N6-ADENOSINE THREONYLCARBAMOYLTRANSFERASE"/>
    <property type="match status" value="1"/>
</dbReference>
<dbReference type="AlphaFoldDB" id="A0A1M5Y594"/>
<dbReference type="InterPro" id="IPR000905">
    <property type="entry name" value="Gcp-like_dom"/>
</dbReference>
<dbReference type="EMBL" id="FQXS01000028">
    <property type="protein sequence ID" value="SHI07240.1"/>
    <property type="molecule type" value="Genomic_DNA"/>
</dbReference>
<dbReference type="Pfam" id="PF00814">
    <property type="entry name" value="TsaD"/>
    <property type="match status" value="1"/>
</dbReference>
<accession>A0A1M5Y594</accession>
<dbReference type="GO" id="GO:0002949">
    <property type="term" value="P:tRNA threonylcarbamoyladenosine modification"/>
    <property type="evidence" value="ECO:0007669"/>
    <property type="project" value="InterPro"/>
</dbReference>
<dbReference type="OrthoDB" id="9809995at2"/>
<proteinExistence type="predicted"/>
<dbReference type="Proteomes" id="UP000184139">
    <property type="component" value="Unassembled WGS sequence"/>
</dbReference>
<dbReference type="InterPro" id="IPR022496">
    <property type="entry name" value="T6A_TsaB"/>
</dbReference>
<dbReference type="RefSeq" id="WP_073378329.1">
    <property type="nucleotide sequence ID" value="NZ_FQXS01000028.1"/>
</dbReference>
<evidence type="ECO:0000313" key="3">
    <source>
        <dbReference type="Proteomes" id="UP000184139"/>
    </source>
</evidence>
<sequence>MIAASDVPLILAFDTATRSCSVALTRGGPIDGEVLVSLSLAVEITHSRRLLDSIDLLLREAGVNIDAVAAVAFGLGPGSFTGLRIGMATAKGLCHGAGKPLVGIPSLDAIGCGVESDELICVVLDARKQEVYSGFYRRGQDGRVTRCGDYAVGPPETVARAISGSVVMAGDGVAAYAPIWRKLLGGRMREAGARYRYPSAAMIGMLAAAPLVAGDVLDLDLATPLYVRSSDAELSLVQPAGAVLPATTAARKTK</sequence>
<dbReference type="InterPro" id="IPR043129">
    <property type="entry name" value="ATPase_NBD"/>
</dbReference>
<evidence type="ECO:0000313" key="2">
    <source>
        <dbReference type="EMBL" id="SHI07240.1"/>
    </source>
</evidence>
<dbReference type="Gene3D" id="3.30.420.40">
    <property type="match status" value="2"/>
</dbReference>
<organism evidence="2 3">
    <name type="scientific">Desulfofustis glycolicus DSM 9705</name>
    <dbReference type="NCBI Taxonomy" id="1121409"/>
    <lineage>
        <taxon>Bacteria</taxon>
        <taxon>Pseudomonadati</taxon>
        <taxon>Thermodesulfobacteriota</taxon>
        <taxon>Desulfobulbia</taxon>
        <taxon>Desulfobulbales</taxon>
        <taxon>Desulfocapsaceae</taxon>
        <taxon>Desulfofustis</taxon>
    </lineage>
</organism>
<dbReference type="NCBIfam" id="TIGR03725">
    <property type="entry name" value="T6A_YeaZ"/>
    <property type="match status" value="1"/>
</dbReference>
<protein>
    <submittedName>
        <fullName evidence="2">tRNA threonylcarbamoyladenosine biosynthesis protein TsaB</fullName>
    </submittedName>
</protein>
<dbReference type="STRING" id="1121409.SAMN02745124_03649"/>
<reference evidence="2 3" key="1">
    <citation type="submission" date="2016-11" db="EMBL/GenBank/DDBJ databases">
        <authorList>
            <person name="Jaros S."/>
            <person name="Januszkiewicz K."/>
            <person name="Wedrychowicz H."/>
        </authorList>
    </citation>
    <scope>NUCLEOTIDE SEQUENCE [LARGE SCALE GENOMIC DNA]</scope>
    <source>
        <strain evidence="2 3">DSM 9705</strain>
    </source>
</reference>